<dbReference type="Pfam" id="PF03856">
    <property type="entry name" value="SUN"/>
    <property type="match status" value="1"/>
</dbReference>
<keyword evidence="8" id="KW-0326">Glycosidase</keyword>
<keyword evidence="10" id="KW-0624">Polysaccharide degradation</keyword>
<dbReference type="GO" id="GO:0000272">
    <property type="term" value="P:polysaccharide catabolic process"/>
    <property type="evidence" value="ECO:0007669"/>
    <property type="project" value="UniProtKB-KW"/>
</dbReference>
<accession>U1GUM2</accession>
<feature type="compositionally biased region" description="Low complexity" evidence="11">
    <location>
        <begin position="83"/>
        <end position="105"/>
    </location>
</feature>
<dbReference type="GeneID" id="19236621"/>
<evidence type="ECO:0000256" key="3">
    <source>
        <dbReference type="ARBA" id="ARBA00022512"/>
    </source>
</evidence>
<evidence type="ECO:0000313" key="14">
    <source>
        <dbReference type="Proteomes" id="UP000019373"/>
    </source>
</evidence>
<feature type="chain" id="PRO_5004610385" description="Secreted beta-glucosidase sun1" evidence="12">
    <location>
        <begin position="20"/>
        <end position="432"/>
    </location>
</feature>
<organism evidence="13 14">
    <name type="scientific">Endocarpon pusillum (strain Z07020 / HMAS-L-300199)</name>
    <name type="common">Lichen-forming fungus</name>
    <dbReference type="NCBI Taxonomy" id="1263415"/>
    <lineage>
        <taxon>Eukaryota</taxon>
        <taxon>Fungi</taxon>
        <taxon>Dikarya</taxon>
        <taxon>Ascomycota</taxon>
        <taxon>Pezizomycotina</taxon>
        <taxon>Eurotiomycetes</taxon>
        <taxon>Chaetothyriomycetidae</taxon>
        <taxon>Verrucariales</taxon>
        <taxon>Verrucariaceae</taxon>
        <taxon>Endocarpon</taxon>
    </lineage>
</organism>
<comment type="subcellular location">
    <subcellularLocation>
        <location evidence="1">Secreted</location>
        <location evidence="1">Cell wall</location>
    </subcellularLocation>
</comment>
<evidence type="ECO:0000256" key="1">
    <source>
        <dbReference type="ARBA" id="ARBA00004191"/>
    </source>
</evidence>
<protein>
    <recommendedName>
        <fullName evidence="15">Secreted beta-glucosidase sun1</fullName>
    </recommendedName>
</protein>
<keyword evidence="14" id="KW-1185">Reference proteome</keyword>
<feature type="compositionally biased region" description="Gly residues" evidence="11">
    <location>
        <begin position="148"/>
        <end position="159"/>
    </location>
</feature>
<gene>
    <name evidence="13" type="ORF">EPUS_01566</name>
</gene>
<reference evidence="14" key="1">
    <citation type="journal article" date="2014" name="BMC Genomics">
        <title>Genome characteristics reveal the impact of lichenization on lichen-forming fungus Endocarpon pusillum Hedwig (Verrucariales, Ascomycota).</title>
        <authorList>
            <person name="Wang Y.-Y."/>
            <person name="Liu B."/>
            <person name="Zhang X.-Y."/>
            <person name="Zhou Q.-M."/>
            <person name="Zhang T."/>
            <person name="Li H."/>
            <person name="Yu Y.-F."/>
            <person name="Zhang X.-L."/>
            <person name="Hao X.-Y."/>
            <person name="Wang M."/>
            <person name="Wang L."/>
            <person name="Wei J.-C."/>
        </authorList>
    </citation>
    <scope>NUCLEOTIDE SEQUENCE [LARGE SCALE GENOMIC DNA]</scope>
    <source>
        <strain evidence="14">Z07020 / HMAS-L-300199</strain>
    </source>
</reference>
<dbReference type="Proteomes" id="UP000019373">
    <property type="component" value="Unassembled WGS sequence"/>
</dbReference>
<evidence type="ECO:0000256" key="7">
    <source>
        <dbReference type="ARBA" id="ARBA00023277"/>
    </source>
</evidence>
<proteinExistence type="inferred from homology"/>
<dbReference type="InterPro" id="IPR005556">
    <property type="entry name" value="SUN"/>
</dbReference>
<feature type="region of interest" description="Disordered" evidence="11">
    <location>
        <begin position="79"/>
        <end position="168"/>
    </location>
</feature>
<dbReference type="GO" id="GO:0016798">
    <property type="term" value="F:hydrolase activity, acting on glycosyl bonds"/>
    <property type="evidence" value="ECO:0007669"/>
    <property type="project" value="UniProtKB-KW"/>
</dbReference>
<dbReference type="eggNOG" id="ENOG502QPVV">
    <property type="taxonomic scope" value="Eukaryota"/>
</dbReference>
<dbReference type="EMBL" id="KE720798">
    <property type="protein sequence ID" value="ERF75736.1"/>
    <property type="molecule type" value="Genomic_DNA"/>
</dbReference>
<dbReference type="OrthoDB" id="5339822at2759"/>
<evidence type="ECO:0000256" key="8">
    <source>
        <dbReference type="ARBA" id="ARBA00023295"/>
    </source>
</evidence>
<dbReference type="PANTHER" id="PTHR31316:SF0">
    <property type="entry name" value="SECRETED BETA-GLUCOSIDASE SIM1-RELATED"/>
    <property type="match status" value="1"/>
</dbReference>
<comment type="similarity">
    <text evidence="2">Belongs to the SUN family.</text>
</comment>
<dbReference type="RefSeq" id="XP_007786894.1">
    <property type="nucleotide sequence ID" value="XM_007788704.1"/>
</dbReference>
<keyword evidence="3" id="KW-0134">Cell wall</keyword>
<evidence type="ECO:0000256" key="9">
    <source>
        <dbReference type="ARBA" id="ARBA00023316"/>
    </source>
</evidence>
<feature type="signal peptide" evidence="12">
    <location>
        <begin position="1"/>
        <end position="19"/>
    </location>
</feature>
<keyword evidence="4" id="KW-0964">Secreted</keyword>
<dbReference type="HOGENOM" id="CLU_033459_1_0_1"/>
<dbReference type="GO" id="GO:0031505">
    <property type="term" value="P:fungal-type cell wall organization"/>
    <property type="evidence" value="ECO:0007669"/>
    <property type="project" value="TreeGrafter"/>
</dbReference>
<evidence type="ECO:0008006" key="15">
    <source>
        <dbReference type="Google" id="ProtNLM"/>
    </source>
</evidence>
<evidence type="ECO:0000256" key="2">
    <source>
        <dbReference type="ARBA" id="ARBA00010579"/>
    </source>
</evidence>
<evidence type="ECO:0000256" key="6">
    <source>
        <dbReference type="ARBA" id="ARBA00022801"/>
    </source>
</evidence>
<evidence type="ECO:0000256" key="4">
    <source>
        <dbReference type="ARBA" id="ARBA00022525"/>
    </source>
</evidence>
<keyword evidence="5 12" id="KW-0732">Signal</keyword>
<evidence type="ECO:0000256" key="11">
    <source>
        <dbReference type="SAM" id="MobiDB-lite"/>
    </source>
</evidence>
<dbReference type="OMA" id="CSYACQS"/>
<keyword evidence="7" id="KW-0119">Carbohydrate metabolism</keyword>
<keyword evidence="9" id="KW-0961">Cell wall biogenesis/degradation</keyword>
<evidence type="ECO:0000313" key="13">
    <source>
        <dbReference type="EMBL" id="ERF75736.1"/>
    </source>
</evidence>
<evidence type="ECO:0000256" key="10">
    <source>
        <dbReference type="ARBA" id="ARBA00023326"/>
    </source>
</evidence>
<name>U1GUM2_ENDPU</name>
<evidence type="ECO:0000256" key="5">
    <source>
        <dbReference type="ARBA" id="ARBA00022729"/>
    </source>
</evidence>
<dbReference type="AlphaFoldDB" id="U1GUM2"/>
<keyword evidence="6" id="KW-0378">Hydrolase</keyword>
<sequence length="432" mass="44845">MKFAATIALTAAAAQLILAQPHGHAHHHRKHVQSVSVVKRDTATVYVDESGNVMALEEVCHGLASKKLKFKDGDAPEDLCNKAEPAPTPSTTAAPEPSSSAAGAAFYEASLTEEASSVEPEPTPTEEASSSAAPAETSAAPSPKEEGSTGGEAYKGGKGLDSEFPDGELDCSTFPSEYGAIPVDYLKMGGWIGIQKISIANNFVQDIVTGISGENCVDGAMCSYACPPGYLKSQWPSMQGATGQSVGGLECSGGKLRLTNPDLSKSLCIKGTGGVSAMNKAGGVVSICRTDYPGTESETVPTVVEAGATEELACPDSGTYYKWKGMPTSAQYYLNPIGTGPEDACQWGTAGTKLGNWAPINFGVSKKDGTTWLSIFQNKPTTEELYEGTVEITGDIVGSCKYENGQYCGATGCNKDGCTVSLSSGEATYVIS</sequence>
<dbReference type="GO" id="GO:0009277">
    <property type="term" value="C:fungal-type cell wall"/>
    <property type="evidence" value="ECO:0007669"/>
    <property type="project" value="TreeGrafter"/>
</dbReference>
<dbReference type="InterPro" id="IPR051526">
    <property type="entry name" value="Beta-Glucosidase_SUN"/>
</dbReference>
<dbReference type="PANTHER" id="PTHR31316">
    <property type="entry name" value="BETA-GLUCOSIDASE-LIKE PROTEIN NCA3, MITOCHONDRIAL-RELATED"/>
    <property type="match status" value="1"/>
</dbReference>
<dbReference type="GO" id="GO:0009986">
    <property type="term" value="C:cell surface"/>
    <property type="evidence" value="ECO:0007669"/>
    <property type="project" value="TreeGrafter"/>
</dbReference>
<evidence type="ECO:0000256" key="12">
    <source>
        <dbReference type="SAM" id="SignalP"/>
    </source>
</evidence>
<feature type="compositionally biased region" description="Low complexity" evidence="11">
    <location>
        <begin position="112"/>
        <end position="142"/>
    </location>
</feature>